<proteinExistence type="predicted"/>
<dbReference type="PROSITE" id="PS51340">
    <property type="entry name" value="MOSC"/>
    <property type="match status" value="1"/>
</dbReference>
<dbReference type="InterPro" id="IPR005302">
    <property type="entry name" value="MoCF_Sase_C"/>
</dbReference>
<dbReference type="Gene3D" id="2.40.33.20">
    <property type="entry name" value="PK beta-barrel domain-like"/>
    <property type="match status" value="1"/>
</dbReference>
<keyword evidence="3" id="KW-1185">Reference proteome</keyword>
<dbReference type="GO" id="GO:0030151">
    <property type="term" value="F:molybdenum ion binding"/>
    <property type="evidence" value="ECO:0007669"/>
    <property type="project" value="InterPro"/>
</dbReference>
<comment type="caution">
    <text evidence="2">The sequence shown here is derived from an EMBL/GenBank/DDBJ whole genome shotgun (WGS) entry which is preliminary data.</text>
</comment>
<dbReference type="EMBL" id="BOPV01000001">
    <property type="protein sequence ID" value="GIL39125.1"/>
    <property type="molecule type" value="Genomic_DNA"/>
</dbReference>
<dbReference type="Pfam" id="PF03473">
    <property type="entry name" value="MOSC"/>
    <property type="match status" value="1"/>
</dbReference>
<dbReference type="SUPFAM" id="SSF50800">
    <property type="entry name" value="PK beta-barrel domain-like"/>
    <property type="match status" value="1"/>
</dbReference>
<evidence type="ECO:0000313" key="2">
    <source>
        <dbReference type="EMBL" id="GIL39125.1"/>
    </source>
</evidence>
<reference evidence="2" key="1">
    <citation type="submission" date="2021-02" db="EMBL/GenBank/DDBJ databases">
        <title>Genome sequence of Rhodospirillales sp. strain TMPK1 isolated from soil.</title>
        <authorList>
            <person name="Nakai R."/>
            <person name="Kusada H."/>
            <person name="Tamaki H."/>
        </authorList>
    </citation>
    <scope>NUCLEOTIDE SEQUENCE</scope>
    <source>
        <strain evidence="2">TMPK1</strain>
    </source>
</reference>
<evidence type="ECO:0000313" key="3">
    <source>
        <dbReference type="Proteomes" id="UP000681075"/>
    </source>
</evidence>
<protein>
    <submittedName>
        <fullName evidence="2">Molybdenum cofactor sulfurase related protein</fullName>
    </submittedName>
</protein>
<feature type="domain" description="MOSC" evidence="1">
    <location>
        <begin position="81"/>
        <end position="251"/>
    </location>
</feature>
<dbReference type="GO" id="GO:0003824">
    <property type="term" value="F:catalytic activity"/>
    <property type="evidence" value="ECO:0007669"/>
    <property type="project" value="InterPro"/>
</dbReference>
<dbReference type="Proteomes" id="UP000681075">
    <property type="component" value="Unassembled WGS sequence"/>
</dbReference>
<dbReference type="RefSeq" id="WP_420242223.1">
    <property type="nucleotide sequence ID" value="NZ_BOPV01000001.1"/>
</dbReference>
<dbReference type="InterPro" id="IPR005303">
    <property type="entry name" value="MOCOS_middle"/>
</dbReference>
<gene>
    <name evidence="2" type="ORF">TMPK1_13620</name>
</gene>
<dbReference type="InterPro" id="IPR011037">
    <property type="entry name" value="Pyrv_Knase-like_insert_dom_sf"/>
</dbReference>
<dbReference type="AlphaFoldDB" id="A0A8S8XCV7"/>
<sequence length="253" mass="27847">MIQLQAIQRFPIKGLSPERLDAVQLTAGGGVPGDRRYALAHGETQFDPAAPVHLSKTYFLTLMTHRRLAELQVTLDEREQLRVTHQTAPALDADLTSEDGRRHAEAWFDAFIGAESKGKPRLVTAPTAVFTDIPERCVSVQNLASIEDAGSRVGAALDPLRFRANLHLAGLEPWQENNWPSGHELQIGTTRLRVMRPIVRCAAINVNPADAQVDLNLPKSLRQLYGANVMGFYAAVLEDGALRCGDRVEMVQP</sequence>
<accession>A0A8S8XCV7</accession>
<name>A0A8S8XCV7_9PROT</name>
<dbReference type="GO" id="GO:0030170">
    <property type="term" value="F:pyridoxal phosphate binding"/>
    <property type="evidence" value="ECO:0007669"/>
    <property type="project" value="InterPro"/>
</dbReference>
<organism evidence="2 3">
    <name type="scientific">Roseiterribacter gracilis</name>
    <dbReference type="NCBI Taxonomy" id="2812848"/>
    <lineage>
        <taxon>Bacteria</taxon>
        <taxon>Pseudomonadati</taxon>
        <taxon>Pseudomonadota</taxon>
        <taxon>Alphaproteobacteria</taxon>
        <taxon>Rhodospirillales</taxon>
        <taxon>Roseiterribacteraceae</taxon>
        <taxon>Roseiterribacter</taxon>
    </lineage>
</organism>
<evidence type="ECO:0000259" key="1">
    <source>
        <dbReference type="PROSITE" id="PS51340"/>
    </source>
</evidence>
<dbReference type="Pfam" id="PF03476">
    <property type="entry name" value="MOSC_N"/>
    <property type="match status" value="1"/>
</dbReference>